<evidence type="ECO:0000256" key="1">
    <source>
        <dbReference type="SAM" id="MobiDB-lite"/>
    </source>
</evidence>
<dbReference type="OrthoDB" id="7032600at2"/>
<proteinExistence type="predicted"/>
<sequence>MKIDPRISAELARLEPNQIGVLAWSLMADPAAGGIPGQPDPDTPEQPIEPGVPTLPDEPPPAPVA</sequence>
<dbReference type="RefSeq" id="WP_038446489.1">
    <property type="nucleotide sequence ID" value="NZ_CP008896.1"/>
</dbReference>
<protein>
    <submittedName>
        <fullName evidence="2">Uncharacterized protein</fullName>
    </submittedName>
</protein>
<evidence type="ECO:0000313" key="3">
    <source>
        <dbReference type="Proteomes" id="UP000255125"/>
    </source>
</evidence>
<gene>
    <name evidence="2" type="ORF">NCTC10392_01433</name>
</gene>
<dbReference type="AlphaFoldDB" id="A0A379IB33"/>
<feature type="region of interest" description="Disordered" evidence="1">
    <location>
        <begin position="30"/>
        <end position="65"/>
    </location>
</feature>
<dbReference type="Proteomes" id="UP000255125">
    <property type="component" value="Unassembled WGS sequence"/>
</dbReference>
<accession>A0A379IB33</accession>
<dbReference type="KEGG" id="pfn:HZ99_24315"/>
<organism evidence="2 3">
    <name type="scientific">Pseudomonas fluorescens</name>
    <dbReference type="NCBI Taxonomy" id="294"/>
    <lineage>
        <taxon>Bacteria</taxon>
        <taxon>Pseudomonadati</taxon>
        <taxon>Pseudomonadota</taxon>
        <taxon>Gammaproteobacteria</taxon>
        <taxon>Pseudomonadales</taxon>
        <taxon>Pseudomonadaceae</taxon>
        <taxon>Pseudomonas</taxon>
    </lineage>
</organism>
<dbReference type="EMBL" id="UGUS01000002">
    <property type="protein sequence ID" value="SUD29493.1"/>
    <property type="molecule type" value="Genomic_DNA"/>
</dbReference>
<name>A0A379IB33_PSEFL</name>
<feature type="compositionally biased region" description="Pro residues" evidence="1">
    <location>
        <begin position="56"/>
        <end position="65"/>
    </location>
</feature>
<evidence type="ECO:0000313" key="2">
    <source>
        <dbReference type="EMBL" id="SUD29493.1"/>
    </source>
</evidence>
<reference evidence="2 3" key="1">
    <citation type="submission" date="2018-06" db="EMBL/GenBank/DDBJ databases">
        <authorList>
            <consortium name="Pathogen Informatics"/>
            <person name="Doyle S."/>
        </authorList>
    </citation>
    <scope>NUCLEOTIDE SEQUENCE [LARGE SCALE GENOMIC DNA]</scope>
    <source>
        <strain evidence="2 3">NCTC10392</strain>
    </source>
</reference>